<evidence type="ECO:0000256" key="1">
    <source>
        <dbReference type="SAM" id="MobiDB-lite"/>
    </source>
</evidence>
<protein>
    <submittedName>
        <fullName evidence="2">Uncharacterized protein</fullName>
    </submittedName>
</protein>
<proteinExistence type="predicted"/>
<dbReference type="Proteomes" id="UP001456524">
    <property type="component" value="Unassembled WGS sequence"/>
</dbReference>
<name>A0ABR1XSK3_9PEZI</name>
<evidence type="ECO:0000313" key="2">
    <source>
        <dbReference type="EMBL" id="KAK8166215.1"/>
    </source>
</evidence>
<reference evidence="2 3" key="1">
    <citation type="journal article" date="2022" name="G3 (Bethesda)">
        <title>Enemy or ally: a genomic approach to elucidate the lifestyle of Phyllosticta citrichinaensis.</title>
        <authorList>
            <person name="Buijs V.A."/>
            <person name="Groenewald J.Z."/>
            <person name="Haridas S."/>
            <person name="LaButti K.M."/>
            <person name="Lipzen A."/>
            <person name="Martin F.M."/>
            <person name="Barry K."/>
            <person name="Grigoriev I.V."/>
            <person name="Crous P.W."/>
            <person name="Seidl M.F."/>
        </authorList>
    </citation>
    <scope>NUCLEOTIDE SEQUENCE [LARGE SCALE GENOMIC DNA]</scope>
    <source>
        <strain evidence="2 3">CBS 129764</strain>
    </source>
</reference>
<dbReference type="EMBL" id="JBBWUH010000005">
    <property type="protein sequence ID" value="KAK8166215.1"/>
    <property type="molecule type" value="Genomic_DNA"/>
</dbReference>
<feature type="region of interest" description="Disordered" evidence="1">
    <location>
        <begin position="110"/>
        <end position="138"/>
    </location>
</feature>
<gene>
    <name evidence="2" type="ORF">IWX90DRAFT_205521</name>
</gene>
<keyword evidence="3" id="KW-1185">Reference proteome</keyword>
<feature type="region of interest" description="Disordered" evidence="1">
    <location>
        <begin position="64"/>
        <end position="83"/>
    </location>
</feature>
<evidence type="ECO:0000313" key="3">
    <source>
        <dbReference type="Proteomes" id="UP001456524"/>
    </source>
</evidence>
<organism evidence="2 3">
    <name type="scientific">Phyllosticta citrichinensis</name>
    <dbReference type="NCBI Taxonomy" id="1130410"/>
    <lineage>
        <taxon>Eukaryota</taxon>
        <taxon>Fungi</taxon>
        <taxon>Dikarya</taxon>
        <taxon>Ascomycota</taxon>
        <taxon>Pezizomycotina</taxon>
        <taxon>Dothideomycetes</taxon>
        <taxon>Dothideomycetes incertae sedis</taxon>
        <taxon>Botryosphaeriales</taxon>
        <taxon>Phyllostictaceae</taxon>
        <taxon>Phyllosticta</taxon>
    </lineage>
</organism>
<sequence length="200" mass="22529">MYAKRLTLTRRKRRQGAMRLHGRVALEAKQWKKGGRLCKSRGVNVWRSHGVSARRPILQARTEHEARCRAGGRSQPPATHRLGNLQDACSTRHTRPHPLLPLGRLCRTELGGDEQRGRPEGQSHQLFDPIGGREQSEPSRLHQAMEMRHTTTSITSSPTADGWLPVMRTVARVPVSRLARHLSPCATSDGRCHLQSKKQQ</sequence>
<accession>A0ABR1XSK3</accession>
<comment type="caution">
    <text evidence="2">The sequence shown here is derived from an EMBL/GenBank/DDBJ whole genome shotgun (WGS) entry which is preliminary data.</text>
</comment>